<dbReference type="Proteomes" id="UP000663842">
    <property type="component" value="Unassembled WGS sequence"/>
</dbReference>
<keyword evidence="9" id="KW-1185">Reference proteome</keyword>
<organism evidence="2 10">
    <name type="scientific">Rotaria magnacalcarata</name>
    <dbReference type="NCBI Taxonomy" id="392030"/>
    <lineage>
        <taxon>Eukaryota</taxon>
        <taxon>Metazoa</taxon>
        <taxon>Spiralia</taxon>
        <taxon>Gnathifera</taxon>
        <taxon>Rotifera</taxon>
        <taxon>Eurotatoria</taxon>
        <taxon>Bdelloidea</taxon>
        <taxon>Philodinida</taxon>
        <taxon>Philodinidae</taxon>
        <taxon>Rotaria</taxon>
    </lineage>
</organism>
<reference evidence="2" key="1">
    <citation type="submission" date="2021-02" db="EMBL/GenBank/DDBJ databases">
        <authorList>
            <person name="Nowell W R."/>
        </authorList>
    </citation>
    <scope>NUCLEOTIDE SEQUENCE</scope>
</reference>
<dbReference type="Proteomes" id="UP000663824">
    <property type="component" value="Unassembled WGS sequence"/>
</dbReference>
<evidence type="ECO:0000313" key="8">
    <source>
        <dbReference type="EMBL" id="CAF4045872.1"/>
    </source>
</evidence>
<evidence type="ECO:0000313" key="3">
    <source>
        <dbReference type="EMBL" id="CAF2034233.1"/>
    </source>
</evidence>
<dbReference type="EMBL" id="CAJNOV010014252">
    <property type="protein sequence ID" value="CAF1545168.1"/>
    <property type="molecule type" value="Genomic_DNA"/>
</dbReference>
<dbReference type="EMBL" id="CAJOBH010002753">
    <property type="protein sequence ID" value="CAF3921765.1"/>
    <property type="molecule type" value="Genomic_DNA"/>
</dbReference>
<evidence type="ECO:0000313" key="2">
    <source>
        <dbReference type="EMBL" id="CAF1969576.1"/>
    </source>
</evidence>
<comment type="caution">
    <text evidence="2">The sequence shown here is derived from an EMBL/GenBank/DDBJ whole genome shotgun (WGS) entry which is preliminary data.</text>
</comment>
<dbReference type="Proteomes" id="UP000663887">
    <property type="component" value="Unassembled WGS sequence"/>
</dbReference>
<dbReference type="EMBL" id="CAJOBF010002414">
    <property type="protein sequence ID" value="CAF4032623.1"/>
    <property type="molecule type" value="Genomic_DNA"/>
</dbReference>
<protein>
    <submittedName>
        <fullName evidence="2">Uncharacterized protein</fullName>
    </submittedName>
</protein>
<evidence type="ECO:0000313" key="5">
    <source>
        <dbReference type="EMBL" id="CAF3793555.1"/>
    </source>
</evidence>
<dbReference type="EMBL" id="CAJNRE010004385">
    <property type="protein sequence ID" value="CAF2034233.1"/>
    <property type="molecule type" value="Genomic_DNA"/>
</dbReference>
<evidence type="ECO:0000313" key="1">
    <source>
        <dbReference type="EMBL" id="CAF1545168.1"/>
    </source>
</evidence>
<dbReference type="Proteomes" id="UP000681967">
    <property type="component" value="Unassembled WGS sequence"/>
</dbReference>
<evidence type="ECO:0000313" key="10">
    <source>
        <dbReference type="Proteomes" id="UP000663887"/>
    </source>
</evidence>
<dbReference type="EMBL" id="CAJNRG010000085">
    <property type="protein sequence ID" value="CAF1969576.1"/>
    <property type="molecule type" value="Genomic_DNA"/>
</dbReference>
<proteinExistence type="predicted"/>
<accession>A0A816LSC0</accession>
<gene>
    <name evidence="6" type="ORF">BYL167_LOCUS9533</name>
    <name evidence="1" type="ORF">CJN711_LOCUS29991</name>
    <name evidence="3" type="ORF">MBJ925_LOCUS10459</name>
    <name evidence="8" type="ORF">OVN521_LOCUS17681</name>
    <name evidence="5" type="ORF">SMN809_LOCUS770</name>
    <name evidence="7" type="ORF">UXM345_LOCUS18096</name>
    <name evidence="4" type="ORF">WKI299_LOCUS15728</name>
    <name evidence="2" type="ORF">XDN619_LOCUS1805</name>
</gene>
<dbReference type="Proteomes" id="UP000663856">
    <property type="component" value="Unassembled WGS sequence"/>
</dbReference>
<name>A0A816LSC0_9BILA</name>
<evidence type="ECO:0000313" key="7">
    <source>
        <dbReference type="EMBL" id="CAF4032623.1"/>
    </source>
</evidence>
<evidence type="ECO:0000313" key="4">
    <source>
        <dbReference type="EMBL" id="CAF2079015.1"/>
    </source>
</evidence>
<evidence type="ECO:0000313" key="9">
    <source>
        <dbReference type="Proteomes" id="UP000663866"/>
    </source>
</evidence>
<sequence length="126" mass="13923">MASTTIAYAVTLINGEGKAGKPLLSSSRNMKLVQRSPACTLIMQPNAMHTLVVNEGLSDSSSLQRSAEVEDLTYLTGQYKKKMHEDVDTGKSSLHRSEEIEDLAHLSPQDINKPLFNDRNITIKHN</sequence>
<dbReference type="EMBL" id="CAJOBI010000097">
    <property type="protein sequence ID" value="CAF3793555.1"/>
    <property type="molecule type" value="Genomic_DNA"/>
</dbReference>
<dbReference type="Proteomes" id="UP000663866">
    <property type="component" value="Unassembled WGS sequence"/>
</dbReference>
<dbReference type="EMBL" id="CAJOBG010003105">
    <property type="protein sequence ID" value="CAF4045872.1"/>
    <property type="molecule type" value="Genomic_DNA"/>
</dbReference>
<dbReference type="Proteomes" id="UP000663855">
    <property type="component" value="Unassembled WGS sequence"/>
</dbReference>
<evidence type="ECO:0000313" key="6">
    <source>
        <dbReference type="EMBL" id="CAF3921765.1"/>
    </source>
</evidence>
<dbReference type="AlphaFoldDB" id="A0A816LSC0"/>
<dbReference type="EMBL" id="CAJNRF010006177">
    <property type="protein sequence ID" value="CAF2079015.1"/>
    <property type="molecule type" value="Genomic_DNA"/>
</dbReference>
<dbReference type="Proteomes" id="UP000676336">
    <property type="component" value="Unassembled WGS sequence"/>
</dbReference>